<name>A0A5C6UDT8_9SPHN</name>
<evidence type="ECO:0000256" key="6">
    <source>
        <dbReference type="RuleBase" id="RU003983"/>
    </source>
</evidence>
<keyword evidence="5 6" id="KW-0482">Metalloprotease</keyword>
<sequence>MTSRRAVIAGAACSCALAGVAHAERIHPAAMQALVGPGYRPVDADERGMWQDFAKLETEIASSNRLLGSPAMQRYTEGVIARLLGPRADEARVYLLHDPAFNAAMAPNGMMIVNTGLLARCRDEAQFATVLGHECAHYLRRHSLQRWRDRRTKTGIMAFVGATTGLVAGVAAAAGAYPRTWIDVANAINGALVLSIMHFTRAQEAEADAYGVRLIEEAGYPPGAAAAMWQQVIEERRASARARGKRYRDAARSAMSSHPPNQERMLDLSASARELEAASVPPRRYDGGRDAWRDAVAPLRAALLDEQIKMNDPGVSLYLVHALARDGWDGTLRYCEGEAYRLRDEPGDAARAAAAYASAVASDDAPPEAWRAHGYALVKAGDAEGGRTSLARYLERKPGAADAAMIRGALAP</sequence>
<evidence type="ECO:0000313" key="9">
    <source>
        <dbReference type="EMBL" id="TXC70882.1"/>
    </source>
</evidence>
<feature type="signal peptide" evidence="7">
    <location>
        <begin position="1"/>
        <end position="23"/>
    </location>
</feature>
<comment type="cofactor">
    <cofactor evidence="6">
        <name>Zn(2+)</name>
        <dbReference type="ChEBI" id="CHEBI:29105"/>
    </cofactor>
    <text evidence="6">Binds 1 zinc ion per subunit.</text>
</comment>
<evidence type="ECO:0000256" key="1">
    <source>
        <dbReference type="ARBA" id="ARBA00022670"/>
    </source>
</evidence>
<dbReference type="InterPro" id="IPR051156">
    <property type="entry name" value="Mito/Outer_Membr_Metalloprot"/>
</dbReference>
<dbReference type="SUPFAM" id="SSF48452">
    <property type="entry name" value="TPR-like"/>
    <property type="match status" value="1"/>
</dbReference>
<dbReference type="GO" id="GO:0016020">
    <property type="term" value="C:membrane"/>
    <property type="evidence" value="ECO:0007669"/>
    <property type="project" value="TreeGrafter"/>
</dbReference>
<dbReference type="GO" id="GO:0051603">
    <property type="term" value="P:proteolysis involved in protein catabolic process"/>
    <property type="evidence" value="ECO:0007669"/>
    <property type="project" value="TreeGrafter"/>
</dbReference>
<dbReference type="RefSeq" id="WP_147081614.1">
    <property type="nucleotide sequence ID" value="NZ_VOQR01000001.1"/>
</dbReference>
<dbReference type="OrthoDB" id="9810445at2"/>
<dbReference type="Proteomes" id="UP000321250">
    <property type="component" value="Unassembled WGS sequence"/>
</dbReference>
<dbReference type="InterPro" id="IPR011990">
    <property type="entry name" value="TPR-like_helical_dom_sf"/>
</dbReference>
<keyword evidence="3 6" id="KW-0378">Hydrolase</keyword>
<keyword evidence="7" id="KW-0732">Signal</keyword>
<evidence type="ECO:0000313" key="10">
    <source>
        <dbReference type="Proteomes" id="UP000321250"/>
    </source>
</evidence>
<evidence type="ECO:0000256" key="4">
    <source>
        <dbReference type="ARBA" id="ARBA00022833"/>
    </source>
</evidence>
<comment type="caution">
    <text evidence="9">The sequence shown here is derived from an EMBL/GenBank/DDBJ whole genome shotgun (WGS) entry which is preliminary data.</text>
</comment>
<keyword evidence="1 6" id="KW-0645">Protease</keyword>
<evidence type="ECO:0000256" key="3">
    <source>
        <dbReference type="ARBA" id="ARBA00022801"/>
    </source>
</evidence>
<dbReference type="EMBL" id="VOQR01000001">
    <property type="protein sequence ID" value="TXC70882.1"/>
    <property type="molecule type" value="Genomic_DNA"/>
</dbReference>
<feature type="domain" description="Peptidase M48" evidence="8">
    <location>
        <begin position="74"/>
        <end position="270"/>
    </location>
</feature>
<feature type="chain" id="PRO_5023106936" evidence="7">
    <location>
        <begin position="24"/>
        <end position="412"/>
    </location>
</feature>
<dbReference type="PANTHER" id="PTHR22726">
    <property type="entry name" value="METALLOENDOPEPTIDASE OMA1"/>
    <property type="match status" value="1"/>
</dbReference>
<evidence type="ECO:0000256" key="5">
    <source>
        <dbReference type="ARBA" id="ARBA00023049"/>
    </source>
</evidence>
<dbReference type="GO" id="GO:0004222">
    <property type="term" value="F:metalloendopeptidase activity"/>
    <property type="evidence" value="ECO:0007669"/>
    <property type="project" value="InterPro"/>
</dbReference>
<keyword evidence="10" id="KW-1185">Reference proteome</keyword>
<dbReference type="CDD" id="cd07324">
    <property type="entry name" value="M48C_Oma1-like"/>
    <property type="match status" value="1"/>
</dbReference>
<dbReference type="InterPro" id="IPR001915">
    <property type="entry name" value="Peptidase_M48"/>
</dbReference>
<keyword evidence="4 6" id="KW-0862">Zinc</keyword>
<gene>
    <name evidence="9" type="ORF">FSB78_07950</name>
</gene>
<dbReference type="Pfam" id="PF01435">
    <property type="entry name" value="Peptidase_M48"/>
    <property type="match status" value="1"/>
</dbReference>
<reference evidence="9 10" key="1">
    <citation type="journal article" date="2013" name="Antonie Van Leeuwenhoek">
        <title>Sphingomonas ginsenosidivorax sp. nov., with the ability to transform ginsenosides.</title>
        <authorList>
            <person name="Jin X.F."/>
            <person name="Kim J.K."/>
            <person name="Liu Q.M."/>
            <person name="Kang M.S."/>
            <person name="He D."/>
            <person name="Jin F.X."/>
            <person name="Kim S.C."/>
            <person name="Im W.T."/>
        </authorList>
    </citation>
    <scope>NUCLEOTIDE SEQUENCE [LARGE SCALE GENOMIC DNA]</scope>
    <source>
        <strain evidence="9 10">KHI67</strain>
    </source>
</reference>
<dbReference type="Gene3D" id="3.30.2010.10">
    <property type="entry name" value="Metalloproteases ('zincins'), catalytic domain"/>
    <property type="match status" value="1"/>
</dbReference>
<dbReference type="AlphaFoldDB" id="A0A5C6UDT8"/>
<dbReference type="PANTHER" id="PTHR22726:SF1">
    <property type="entry name" value="METALLOENDOPEPTIDASE OMA1, MITOCHONDRIAL"/>
    <property type="match status" value="1"/>
</dbReference>
<keyword evidence="2" id="KW-0479">Metal-binding</keyword>
<evidence type="ECO:0000259" key="8">
    <source>
        <dbReference type="Pfam" id="PF01435"/>
    </source>
</evidence>
<protein>
    <submittedName>
        <fullName evidence="9">M48 family metalloprotease</fullName>
    </submittedName>
</protein>
<proteinExistence type="inferred from homology"/>
<comment type="similarity">
    <text evidence="6">Belongs to the peptidase M48 family.</text>
</comment>
<evidence type="ECO:0000256" key="7">
    <source>
        <dbReference type="SAM" id="SignalP"/>
    </source>
</evidence>
<evidence type="ECO:0000256" key="2">
    <source>
        <dbReference type="ARBA" id="ARBA00022723"/>
    </source>
</evidence>
<dbReference type="GO" id="GO:0046872">
    <property type="term" value="F:metal ion binding"/>
    <property type="evidence" value="ECO:0007669"/>
    <property type="project" value="UniProtKB-KW"/>
</dbReference>
<accession>A0A5C6UDT8</accession>
<organism evidence="9 10">
    <name type="scientific">Sphingomonas ginsenosidivorax</name>
    <dbReference type="NCBI Taxonomy" id="862135"/>
    <lineage>
        <taxon>Bacteria</taxon>
        <taxon>Pseudomonadati</taxon>
        <taxon>Pseudomonadota</taxon>
        <taxon>Alphaproteobacteria</taxon>
        <taxon>Sphingomonadales</taxon>
        <taxon>Sphingomonadaceae</taxon>
        <taxon>Sphingomonas</taxon>
    </lineage>
</organism>